<dbReference type="GeneID" id="116416336"/>
<dbReference type="RefSeq" id="XP_031780111.1">
    <property type="nucleotide sequence ID" value="XM_031924251.1"/>
</dbReference>
<dbReference type="Proteomes" id="UP000002358">
    <property type="component" value="Chromosome 2"/>
</dbReference>
<proteinExistence type="predicted"/>
<feature type="repeat" description="ANK" evidence="3">
    <location>
        <begin position="131"/>
        <end position="152"/>
    </location>
</feature>
<protein>
    <submittedName>
        <fullName evidence="4">Uncharacterized protein</fullName>
    </submittedName>
</protein>
<dbReference type="KEGG" id="nvi:116416336"/>
<dbReference type="OrthoDB" id="539213at2759"/>
<dbReference type="SMART" id="SM00248">
    <property type="entry name" value="ANK"/>
    <property type="match status" value="4"/>
</dbReference>
<name>A0A7M7Q5A1_NASVI</name>
<keyword evidence="2 3" id="KW-0040">ANK repeat</keyword>
<keyword evidence="1" id="KW-0677">Repeat</keyword>
<organism evidence="4 5">
    <name type="scientific">Nasonia vitripennis</name>
    <name type="common">Parasitic wasp</name>
    <dbReference type="NCBI Taxonomy" id="7425"/>
    <lineage>
        <taxon>Eukaryota</taxon>
        <taxon>Metazoa</taxon>
        <taxon>Ecdysozoa</taxon>
        <taxon>Arthropoda</taxon>
        <taxon>Hexapoda</taxon>
        <taxon>Insecta</taxon>
        <taxon>Pterygota</taxon>
        <taxon>Neoptera</taxon>
        <taxon>Endopterygota</taxon>
        <taxon>Hymenoptera</taxon>
        <taxon>Apocrita</taxon>
        <taxon>Proctotrupomorpha</taxon>
        <taxon>Chalcidoidea</taxon>
        <taxon>Pteromalidae</taxon>
        <taxon>Pteromalinae</taxon>
        <taxon>Nasonia</taxon>
    </lineage>
</organism>
<reference evidence="4" key="1">
    <citation type="submission" date="2021-01" db="UniProtKB">
        <authorList>
            <consortium name="EnsemblMetazoa"/>
        </authorList>
    </citation>
    <scope>IDENTIFICATION</scope>
</reference>
<dbReference type="InterPro" id="IPR002110">
    <property type="entry name" value="Ankyrin_rpt"/>
</dbReference>
<evidence type="ECO:0000256" key="3">
    <source>
        <dbReference type="PROSITE-ProRule" id="PRU00023"/>
    </source>
</evidence>
<evidence type="ECO:0000256" key="1">
    <source>
        <dbReference type="ARBA" id="ARBA00022737"/>
    </source>
</evidence>
<accession>A0A7M7Q5A1</accession>
<dbReference type="Gene3D" id="1.25.40.20">
    <property type="entry name" value="Ankyrin repeat-containing domain"/>
    <property type="match status" value="1"/>
</dbReference>
<dbReference type="InParanoid" id="A0A7M7Q5A1"/>
<dbReference type="PANTHER" id="PTHR24198">
    <property type="entry name" value="ANKYRIN REPEAT AND PROTEIN KINASE DOMAIN-CONTAINING PROTEIN"/>
    <property type="match status" value="1"/>
</dbReference>
<dbReference type="PROSITE" id="PS50297">
    <property type="entry name" value="ANK_REP_REGION"/>
    <property type="match status" value="1"/>
</dbReference>
<dbReference type="SUPFAM" id="SSF48403">
    <property type="entry name" value="Ankyrin repeat"/>
    <property type="match status" value="1"/>
</dbReference>
<dbReference type="EnsemblMetazoa" id="XM_031924251">
    <property type="protein sequence ID" value="XP_031780111"/>
    <property type="gene ID" value="LOC116416336"/>
</dbReference>
<dbReference type="InterPro" id="IPR036770">
    <property type="entry name" value="Ankyrin_rpt-contain_sf"/>
</dbReference>
<keyword evidence="5" id="KW-1185">Reference proteome</keyword>
<evidence type="ECO:0000313" key="5">
    <source>
        <dbReference type="Proteomes" id="UP000002358"/>
    </source>
</evidence>
<dbReference type="PANTHER" id="PTHR24198:SF165">
    <property type="entry name" value="ANKYRIN REPEAT-CONTAINING PROTEIN-RELATED"/>
    <property type="match status" value="1"/>
</dbReference>
<evidence type="ECO:0000313" key="4">
    <source>
        <dbReference type="EnsemblMetazoa" id="XP_031780111"/>
    </source>
</evidence>
<dbReference type="SMR" id="A0A7M7Q5A1"/>
<dbReference type="Pfam" id="PF00023">
    <property type="entry name" value="Ank"/>
    <property type="match status" value="1"/>
</dbReference>
<dbReference type="PROSITE" id="PS50088">
    <property type="entry name" value="ANK_REPEAT"/>
    <property type="match status" value="1"/>
</dbReference>
<sequence>MLLERNVNPYIKTVLNDSITTVLHVAVLKICPEMLEIILTHNVNVNEPNDFGQRALQILFERIMMPGFSTMIRLLLSKGATLDLNKLDSRGNTVLHRLLQNKYFPNDDEDLAAAVRYMSSLNDVVNWQNSDGKTPLHLAAENGKNRVLEILLPTYH</sequence>
<evidence type="ECO:0000256" key="2">
    <source>
        <dbReference type="ARBA" id="ARBA00023043"/>
    </source>
</evidence>
<dbReference type="AlphaFoldDB" id="A0A7M7Q5A1"/>